<evidence type="ECO:0000256" key="1">
    <source>
        <dbReference type="ARBA" id="ARBA00004123"/>
    </source>
</evidence>
<comment type="subcellular location">
    <subcellularLocation>
        <location evidence="1">Nucleus</location>
    </subcellularLocation>
</comment>
<dbReference type="STRING" id="8469.M7BEC4"/>
<evidence type="ECO:0000256" key="2">
    <source>
        <dbReference type="ARBA" id="ARBA00023015"/>
    </source>
</evidence>
<proteinExistence type="predicted"/>
<reference evidence="8" key="1">
    <citation type="journal article" date="2013" name="Nat. Genet.">
        <title>The draft genomes of soft-shell turtle and green sea turtle yield insights into the development and evolution of the turtle-specific body plan.</title>
        <authorList>
            <person name="Wang Z."/>
            <person name="Pascual-Anaya J."/>
            <person name="Zadissa A."/>
            <person name="Li W."/>
            <person name="Niimura Y."/>
            <person name="Huang Z."/>
            <person name="Li C."/>
            <person name="White S."/>
            <person name="Xiong Z."/>
            <person name="Fang D."/>
            <person name="Wang B."/>
            <person name="Ming Y."/>
            <person name="Chen Y."/>
            <person name="Zheng Y."/>
            <person name="Kuraku S."/>
            <person name="Pignatelli M."/>
            <person name="Herrero J."/>
            <person name="Beal K."/>
            <person name="Nozawa M."/>
            <person name="Li Q."/>
            <person name="Wang J."/>
            <person name="Zhang H."/>
            <person name="Yu L."/>
            <person name="Shigenobu S."/>
            <person name="Wang J."/>
            <person name="Liu J."/>
            <person name="Flicek P."/>
            <person name="Searle S."/>
            <person name="Wang J."/>
            <person name="Kuratani S."/>
            <person name="Yin Y."/>
            <person name="Aken B."/>
            <person name="Zhang G."/>
            <person name="Irie N."/>
        </authorList>
    </citation>
    <scope>NUCLEOTIDE SEQUENCE [LARGE SCALE GENOMIC DNA]</scope>
</reference>
<dbReference type="Pfam" id="PF00989">
    <property type="entry name" value="PAS"/>
    <property type="match status" value="1"/>
</dbReference>
<dbReference type="CDD" id="cd00130">
    <property type="entry name" value="PAS"/>
    <property type="match status" value="1"/>
</dbReference>
<dbReference type="InterPro" id="IPR000014">
    <property type="entry name" value="PAS"/>
</dbReference>
<evidence type="ECO:0000313" key="8">
    <source>
        <dbReference type="Proteomes" id="UP000031443"/>
    </source>
</evidence>
<keyword evidence="5" id="KW-0539">Nucleus</keyword>
<sequence length="627" mass="71286">MIFYTSSTIVDYLGFHQTDVMHQNIYDYIHVDDRQDFCKQLHWAMNPPQLVSGQQLQTETGEEYILSKMFKAQECDSMPADYSSFLTRCFICRVRCLLDSTSGFLTMQFQGKLKFLLGQKKKSSSGTILPPQLSLFCIVAPLLLPSMTELKMKSLLVKAKHKADDAATMDTNSKAISGLCETELQGRTSYHEGAAFTNVLQNAENQIKANNGENGISLFKVLTNEDHWVWVQANTQVLYRTGCSEYVIASQQALKEEDVHLKVPKNITSLKGQKEALNYNCAIETLGQMKHLNWTTVKNEQDSIKVKFEPNTNDKCFMQEESLNSNTLLLGVQNNCNTNNIWTLKNSSSSCSVNQRMNTCPSRKVGPFCNRDQSLLNLASTCPSHWGTTENCQSYSGLQQFTVENYTTDPVKLQRPLMYPEALYDTVFPLDIPIKTEYDSDSENVADSYMMSQSRVWLDENGMVKKQLIGYPNMVHLKTESDLSEQLSPCQKPTHCVYTPHNWQCIVTNHTNNMNINRPCKGLHNKEMTQVCPQNSACLESIHDFQPTDFYNQFYNPNSVEEKEQNNQIFKMQCEFKNPCLVHTIKREPLDSPPLSDNGQDGIEMIFPENALPGPVSHKTTECTFLQ</sequence>
<dbReference type="SUPFAM" id="SSF55785">
    <property type="entry name" value="PYP-like sensor domain (PAS domain)"/>
    <property type="match status" value="1"/>
</dbReference>
<evidence type="ECO:0000256" key="3">
    <source>
        <dbReference type="ARBA" id="ARBA00023125"/>
    </source>
</evidence>
<dbReference type="Gene3D" id="3.30.450.20">
    <property type="entry name" value="PAS domain"/>
    <property type="match status" value="1"/>
</dbReference>
<dbReference type="GO" id="GO:0006805">
    <property type="term" value="P:xenobiotic metabolic process"/>
    <property type="evidence" value="ECO:0007669"/>
    <property type="project" value="InterPro"/>
</dbReference>
<dbReference type="InterPro" id="IPR035965">
    <property type="entry name" value="PAS-like_dom_sf"/>
</dbReference>
<dbReference type="GO" id="GO:0034751">
    <property type="term" value="C:aryl hydrocarbon receptor complex"/>
    <property type="evidence" value="ECO:0007669"/>
    <property type="project" value="TreeGrafter"/>
</dbReference>
<dbReference type="GO" id="GO:0004879">
    <property type="term" value="F:nuclear receptor activity"/>
    <property type="evidence" value="ECO:0007669"/>
    <property type="project" value="TreeGrafter"/>
</dbReference>
<keyword evidence="2" id="KW-0805">Transcription regulation</keyword>
<dbReference type="AlphaFoldDB" id="M7BEC4"/>
<protein>
    <submittedName>
        <fullName evidence="7">Aryl hydrocarbon receptor repressor</fullName>
    </submittedName>
</protein>
<evidence type="ECO:0000256" key="5">
    <source>
        <dbReference type="ARBA" id="ARBA00023242"/>
    </source>
</evidence>
<dbReference type="GO" id="GO:0000976">
    <property type="term" value="F:transcription cis-regulatory region binding"/>
    <property type="evidence" value="ECO:0007669"/>
    <property type="project" value="TreeGrafter"/>
</dbReference>
<gene>
    <name evidence="7" type="ORF">UY3_08931</name>
</gene>
<evidence type="ECO:0000259" key="6">
    <source>
        <dbReference type="PROSITE" id="PS50112"/>
    </source>
</evidence>
<evidence type="ECO:0000313" key="7">
    <source>
        <dbReference type="EMBL" id="EMP33920.1"/>
    </source>
</evidence>
<feature type="domain" description="PAS" evidence="6">
    <location>
        <begin position="1"/>
        <end position="48"/>
    </location>
</feature>
<keyword evidence="7" id="KW-0675">Receptor</keyword>
<dbReference type="FunFam" id="3.30.450.20:FF:000056">
    <property type="entry name" value="aryl hydrocarbon receptor repressor"/>
    <property type="match status" value="1"/>
</dbReference>
<dbReference type="PANTHER" id="PTHR10649">
    <property type="entry name" value="ARYL HYDROCARBON RECEPTOR"/>
    <property type="match status" value="1"/>
</dbReference>
<organism evidence="7 8">
    <name type="scientific">Chelonia mydas</name>
    <name type="common">Green sea-turtle</name>
    <name type="synonym">Chelonia agassizi</name>
    <dbReference type="NCBI Taxonomy" id="8469"/>
    <lineage>
        <taxon>Eukaryota</taxon>
        <taxon>Metazoa</taxon>
        <taxon>Chordata</taxon>
        <taxon>Craniata</taxon>
        <taxon>Vertebrata</taxon>
        <taxon>Euteleostomi</taxon>
        <taxon>Archelosauria</taxon>
        <taxon>Testudinata</taxon>
        <taxon>Testudines</taxon>
        <taxon>Cryptodira</taxon>
        <taxon>Durocryptodira</taxon>
        <taxon>Americhelydia</taxon>
        <taxon>Chelonioidea</taxon>
        <taxon>Cheloniidae</taxon>
        <taxon>Chelonia</taxon>
    </lineage>
</organism>
<dbReference type="PROSITE" id="PS50112">
    <property type="entry name" value="PAS"/>
    <property type="match status" value="1"/>
</dbReference>
<dbReference type="InterPro" id="IPR013767">
    <property type="entry name" value="PAS_fold"/>
</dbReference>
<dbReference type="InterPro" id="IPR039091">
    <property type="entry name" value="AHR/AHRR"/>
</dbReference>
<dbReference type="Proteomes" id="UP000031443">
    <property type="component" value="Unassembled WGS sequence"/>
</dbReference>
<keyword evidence="4" id="KW-0804">Transcription</keyword>
<keyword evidence="3" id="KW-0238">DNA-binding</keyword>
<dbReference type="EMBL" id="KB534909">
    <property type="protein sequence ID" value="EMP33920.1"/>
    <property type="molecule type" value="Genomic_DNA"/>
</dbReference>
<dbReference type="eggNOG" id="KOG3560">
    <property type="taxonomic scope" value="Eukaryota"/>
</dbReference>
<keyword evidence="8" id="KW-1185">Reference proteome</keyword>
<evidence type="ECO:0000256" key="4">
    <source>
        <dbReference type="ARBA" id="ARBA00023163"/>
    </source>
</evidence>
<accession>M7BEC4</accession>
<dbReference type="PANTHER" id="PTHR10649:SF3">
    <property type="entry name" value="ARYL HYDROCARBON RECEPTOR REPRESSOR"/>
    <property type="match status" value="1"/>
</dbReference>
<dbReference type="GO" id="GO:0005634">
    <property type="term" value="C:nucleus"/>
    <property type="evidence" value="ECO:0007669"/>
    <property type="project" value="UniProtKB-SubCell"/>
</dbReference>
<name>M7BEC4_CHEMY</name>